<feature type="chain" id="PRO_5012657744" description="Lipoprotein" evidence="1">
    <location>
        <begin position="20"/>
        <end position="182"/>
    </location>
</feature>
<keyword evidence="1" id="KW-0732">Signal</keyword>
<evidence type="ECO:0000313" key="2">
    <source>
        <dbReference type="EMBL" id="SHH20778.1"/>
    </source>
</evidence>
<sequence>MVIVFRNLLAMIGAVCVLASCTQSYEATVRLGTQKSASMTVEGMFGLHSDWHRTFTISDGANTSSIELFPDTGWWRGSHLFLHGSGTYVLHEGQLGCTRFALEPLTFDPPERILCAKTSQSDTDVEAAQDRLNGYPKSRFYEGLYYIGRFIEAHASGSDNTDAPLVFQTHEHHPETELPARL</sequence>
<gene>
    <name evidence="2" type="ORF">SAMN05443551_1602</name>
</gene>
<reference evidence="2 3" key="1">
    <citation type="submission" date="2016-11" db="EMBL/GenBank/DDBJ databases">
        <authorList>
            <person name="Jaros S."/>
            <person name="Januszkiewicz K."/>
            <person name="Wedrychowicz H."/>
        </authorList>
    </citation>
    <scope>NUCLEOTIDE SEQUENCE [LARGE SCALE GENOMIC DNA]</scope>
    <source>
        <strain evidence="2 3">DSM 29431</strain>
    </source>
</reference>
<dbReference type="PROSITE" id="PS51257">
    <property type="entry name" value="PROKAR_LIPOPROTEIN"/>
    <property type="match status" value="1"/>
</dbReference>
<evidence type="ECO:0008006" key="4">
    <source>
        <dbReference type="Google" id="ProtNLM"/>
    </source>
</evidence>
<organism evidence="2 3">
    <name type="scientific">Marivita hallyeonensis</name>
    <dbReference type="NCBI Taxonomy" id="996342"/>
    <lineage>
        <taxon>Bacteria</taxon>
        <taxon>Pseudomonadati</taxon>
        <taxon>Pseudomonadota</taxon>
        <taxon>Alphaproteobacteria</taxon>
        <taxon>Rhodobacterales</taxon>
        <taxon>Roseobacteraceae</taxon>
        <taxon>Marivita</taxon>
    </lineage>
</organism>
<dbReference type="Proteomes" id="UP000184221">
    <property type="component" value="Unassembled WGS sequence"/>
</dbReference>
<feature type="signal peptide" evidence="1">
    <location>
        <begin position="1"/>
        <end position="19"/>
    </location>
</feature>
<proteinExistence type="predicted"/>
<name>A0A1M5R3P7_9RHOB</name>
<evidence type="ECO:0000313" key="3">
    <source>
        <dbReference type="Proteomes" id="UP000184221"/>
    </source>
</evidence>
<protein>
    <recommendedName>
        <fullName evidence="4">Lipoprotein</fullName>
    </recommendedName>
</protein>
<dbReference type="STRING" id="996342.SAMN05443551_1602"/>
<keyword evidence="3" id="KW-1185">Reference proteome</keyword>
<dbReference type="AlphaFoldDB" id="A0A1M5R3P7"/>
<accession>A0A1M5R3P7</accession>
<dbReference type="EMBL" id="FQXC01000002">
    <property type="protein sequence ID" value="SHH20778.1"/>
    <property type="molecule type" value="Genomic_DNA"/>
</dbReference>
<evidence type="ECO:0000256" key="1">
    <source>
        <dbReference type="SAM" id="SignalP"/>
    </source>
</evidence>